<organism evidence="2 3">
    <name type="scientific">Nesterenkonia cremea</name>
    <dbReference type="NCBI Taxonomy" id="1882340"/>
    <lineage>
        <taxon>Bacteria</taxon>
        <taxon>Bacillati</taxon>
        <taxon>Actinomycetota</taxon>
        <taxon>Actinomycetes</taxon>
        <taxon>Micrococcales</taxon>
        <taxon>Micrococcaceae</taxon>
        <taxon>Nesterenkonia</taxon>
    </lineage>
</organism>
<sequence length="318" mass="34716">MDRITAETDQTITDQTVELKRAEKAQGRRRRASARLGAGMAAFALTSTFGVAGAHASSPEAVGSGFSQEDYLEMLKELAERLEGIEGFEDIEDAFDAGDEDDEDPLNDEDDDEDPLDEGEGDDADSGSEGDFAGPLGASVLTEVALTEDELPTGWEFEEEPQVAFDQHSDASFYKNFNLDMSAASQECNDAIEAVDDIEEDAQSAVEYTAEAQGQTAYTMLVSTPEEHDFFDGYYEDVVDECGTVTEGPGIEIEYELIDGGNGVQMRYQDGDVDGYFYMAGQSFGNNHVMVIGESFEEPEDIDEILADQIDLMEEEVS</sequence>
<name>A0A917AUC8_9MICC</name>
<comment type="caution">
    <text evidence="2">The sequence shown here is derived from an EMBL/GenBank/DDBJ whole genome shotgun (WGS) entry which is preliminary data.</text>
</comment>
<accession>A0A917AUC8</accession>
<feature type="region of interest" description="Disordered" evidence="1">
    <location>
        <begin position="95"/>
        <end position="135"/>
    </location>
</feature>
<gene>
    <name evidence="2" type="ORF">GCM10011401_20590</name>
</gene>
<reference evidence="2" key="1">
    <citation type="journal article" date="2014" name="Int. J. Syst. Evol. Microbiol.">
        <title>Complete genome sequence of Corynebacterium casei LMG S-19264T (=DSM 44701T), isolated from a smear-ripened cheese.</title>
        <authorList>
            <consortium name="US DOE Joint Genome Institute (JGI-PGF)"/>
            <person name="Walter F."/>
            <person name="Albersmeier A."/>
            <person name="Kalinowski J."/>
            <person name="Ruckert C."/>
        </authorList>
    </citation>
    <scope>NUCLEOTIDE SEQUENCE</scope>
    <source>
        <strain evidence="2">CGMCC 1.15388</strain>
    </source>
</reference>
<dbReference type="AlphaFoldDB" id="A0A917AUC8"/>
<reference evidence="2" key="2">
    <citation type="submission" date="2020-09" db="EMBL/GenBank/DDBJ databases">
        <authorList>
            <person name="Sun Q."/>
            <person name="Zhou Y."/>
        </authorList>
    </citation>
    <scope>NUCLEOTIDE SEQUENCE</scope>
    <source>
        <strain evidence="2">CGMCC 1.15388</strain>
    </source>
</reference>
<evidence type="ECO:0000313" key="2">
    <source>
        <dbReference type="EMBL" id="GGE73345.1"/>
    </source>
</evidence>
<protein>
    <submittedName>
        <fullName evidence="2">Uncharacterized protein</fullName>
    </submittedName>
</protein>
<proteinExistence type="predicted"/>
<evidence type="ECO:0000313" key="3">
    <source>
        <dbReference type="Proteomes" id="UP000633136"/>
    </source>
</evidence>
<keyword evidence="3" id="KW-1185">Reference proteome</keyword>
<dbReference type="Proteomes" id="UP000633136">
    <property type="component" value="Unassembled WGS sequence"/>
</dbReference>
<feature type="compositionally biased region" description="Acidic residues" evidence="1">
    <location>
        <begin position="95"/>
        <end position="128"/>
    </location>
</feature>
<evidence type="ECO:0000256" key="1">
    <source>
        <dbReference type="SAM" id="MobiDB-lite"/>
    </source>
</evidence>
<dbReference type="EMBL" id="BMIS01000009">
    <property type="protein sequence ID" value="GGE73345.1"/>
    <property type="molecule type" value="Genomic_DNA"/>
</dbReference>
<dbReference type="RefSeq" id="WP_188685392.1">
    <property type="nucleotide sequence ID" value="NZ_BMIS01000009.1"/>
</dbReference>